<keyword evidence="1" id="KW-0472">Membrane</keyword>
<keyword evidence="1" id="KW-1133">Transmembrane helix</keyword>
<accession>A0ABQ6FYG0</accession>
<feature type="transmembrane region" description="Helical" evidence="1">
    <location>
        <begin position="361"/>
        <end position="381"/>
    </location>
</feature>
<keyword evidence="3" id="KW-1185">Reference proteome</keyword>
<evidence type="ECO:0000313" key="3">
    <source>
        <dbReference type="Proteomes" id="UP001344906"/>
    </source>
</evidence>
<sequence length="406" mass="43891">MAKALGGTQDIQQALVKAPTLQTLWVTRLATGLGIVVCALISLVGTSWDIQWHLFVGRDRTLIPPHIMMLTGITLGGLLALTAVCVETMVVRRKPQLAQYSTQFAGMFYSSLGTYIAGFAALDAAIAFPLDSYWHSLYGIDVALWTPFHVMILVGMGSMPLGAAFMLRSAGQLARVAGQRRGERISALSTGVALSLVLSIFTILLSDALTITNYLDLGLFKLCLYPLLAGFLTTFILMTAQTAVRGRWSATTVILLYIVVGLIFTAFVPPATSYLVAAEHLQYRRALNAFAFVSILAVRLWPILPIVLAPIFDLVINRARRQRWSWRRLHWSSALLGLLACVPMTVFQLNSALGVMSRSGLIGTVASLSLGLIGTYIGTALGRQTGESIQQGDANQATASQQACRG</sequence>
<feature type="transmembrane region" description="Helical" evidence="1">
    <location>
        <begin position="66"/>
        <end position="86"/>
    </location>
</feature>
<feature type="transmembrane region" description="Helical" evidence="1">
    <location>
        <begin position="250"/>
        <end position="269"/>
    </location>
</feature>
<gene>
    <name evidence="2" type="ORF">KDH_56860</name>
</gene>
<feature type="transmembrane region" description="Helical" evidence="1">
    <location>
        <begin position="218"/>
        <end position="238"/>
    </location>
</feature>
<feature type="transmembrane region" description="Helical" evidence="1">
    <location>
        <begin position="289"/>
        <end position="316"/>
    </location>
</feature>
<keyword evidence="1" id="KW-0812">Transmembrane</keyword>
<dbReference type="RefSeq" id="WP_338255246.1">
    <property type="nucleotide sequence ID" value="NZ_BSRI01000002.1"/>
</dbReference>
<dbReference type="Proteomes" id="UP001344906">
    <property type="component" value="Unassembled WGS sequence"/>
</dbReference>
<protein>
    <recommendedName>
        <fullName evidence="4">Cytochrome oxidase subunit I profile domain-containing protein</fullName>
    </recommendedName>
</protein>
<organism evidence="2 3">
    <name type="scientific">Dictyobacter halimunensis</name>
    <dbReference type="NCBI Taxonomy" id="3026934"/>
    <lineage>
        <taxon>Bacteria</taxon>
        <taxon>Bacillati</taxon>
        <taxon>Chloroflexota</taxon>
        <taxon>Ktedonobacteria</taxon>
        <taxon>Ktedonobacterales</taxon>
        <taxon>Dictyobacteraceae</taxon>
        <taxon>Dictyobacter</taxon>
    </lineage>
</organism>
<feature type="transmembrane region" description="Helical" evidence="1">
    <location>
        <begin position="328"/>
        <end position="349"/>
    </location>
</feature>
<name>A0ABQ6FYG0_9CHLR</name>
<evidence type="ECO:0000313" key="2">
    <source>
        <dbReference type="EMBL" id="GLV58858.1"/>
    </source>
</evidence>
<proteinExistence type="predicted"/>
<feature type="transmembrane region" description="Helical" evidence="1">
    <location>
        <begin position="148"/>
        <end position="167"/>
    </location>
</feature>
<feature type="transmembrane region" description="Helical" evidence="1">
    <location>
        <begin position="107"/>
        <end position="128"/>
    </location>
</feature>
<evidence type="ECO:0000256" key="1">
    <source>
        <dbReference type="SAM" id="Phobius"/>
    </source>
</evidence>
<evidence type="ECO:0008006" key="4">
    <source>
        <dbReference type="Google" id="ProtNLM"/>
    </source>
</evidence>
<dbReference type="EMBL" id="BSRI01000002">
    <property type="protein sequence ID" value="GLV58858.1"/>
    <property type="molecule type" value="Genomic_DNA"/>
</dbReference>
<feature type="transmembrane region" description="Helical" evidence="1">
    <location>
        <begin position="25"/>
        <end position="46"/>
    </location>
</feature>
<feature type="transmembrane region" description="Helical" evidence="1">
    <location>
        <begin position="187"/>
        <end position="206"/>
    </location>
</feature>
<comment type="caution">
    <text evidence="2">The sequence shown here is derived from an EMBL/GenBank/DDBJ whole genome shotgun (WGS) entry which is preliminary data.</text>
</comment>
<reference evidence="2 3" key="1">
    <citation type="submission" date="2023-02" db="EMBL/GenBank/DDBJ databases">
        <title>Dictyobacter halimunensis sp. nov., a new member of the class Ktedonobacteria from forest soil in a geothermal area.</title>
        <authorList>
            <person name="Rachmania M.K."/>
            <person name="Ningsih F."/>
            <person name="Sakai Y."/>
            <person name="Yabe S."/>
            <person name="Yokota A."/>
            <person name="Sjamsuridzal W."/>
        </authorList>
    </citation>
    <scope>NUCLEOTIDE SEQUENCE [LARGE SCALE GENOMIC DNA]</scope>
    <source>
        <strain evidence="2 3">S3.2.2.5</strain>
    </source>
</reference>